<proteinExistence type="predicted"/>
<keyword evidence="2" id="KW-1185">Reference proteome</keyword>
<organism evidence="1 2">
    <name type="scientific">Ovis ammon polii x Ovis aries</name>
    <dbReference type="NCBI Taxonomy" id="2918886"/>
    <lineage>
        <taxon>Eukaryota</taxon>
        <taxon>Metazoa</taxon>
        <taxon>Chordata</taxon>
        <taxon>Craniata</taxon>
        <taxon>Vertebrata</taxon>
        <taxon>Euteleostomi</taxon>
        <taxon>Mammalia</taxon>
        <taxon>Eutheria</taxon>
        <taxon>Laurasiatheria</taxon>
        <taxon>Artiodactyla</taxon>
        <taxon>Ruminantia</taxon>
        <taxon>Pecora</taxon>
        <taxon>Bovidae</taxon>
        <taxon>Caprinae</taxon>
        <taxon>Ovis</taxon>
    </lineage>
</organism>
<name>A0ACB9UYY2_9CETA</name>
<dbReference type="Proteomes" id="UP001057279">
    <property type="component" value="Linkage Group LG07"/>
</dbReference>
<gene>
    <name evidence="1" type="ORF">MJG53_007915</name>
</gene>
<dbReference type="EMBL" id="CM043032">
    <property type="protein sequence ID" value="KAI4582702.1"/>
    <property type="molecule type" value="Genomic_DNA"/>
</dbReference>
<protein>
    <submittedName>
        <fullName evidence="1">Uncharacterized protein</fullName>
    </submittedName>
</protein>
<accession>A0ACB9UYY2</accession>
<comment type="caution">
    <text evidence="1">The sequence shown here is derived from an EMBL/GenBank/DDBJ whole genome shotgun (WGS) entry which is preliminary data.</text>
</comment>
<reference evidence="1" key="1">
    <citation type="submission" date="2022-03" db="EMBL/GenBank/DDBJ databases">
        <title>Genomic analyses of argali, domestic sheep and their hybrids provide insights into chromosomal evolution, heterosis and genetic basis of agronomic traits.</title>
        <authorList>
            <person name="Li M."/>
        </authorList>
    </citation>
    <scope>NUCLEOTIDE SEQUENCE</scope>
    <source>
        <strain evidence="1">F1 hybrid</strain>
    </source>
</reference>
<sequence length="75" mass="8363">MLLLLISILGMIFAPRDSRGQSLTQPDDPVLVSEGTSLELKCNYSYGATPYVFCYGHFSPCLTFTLFLYDSLLDC</sequence>
<evidence type="ECO:0000313" key="1">
    <source>
        <dbReference type="EMBL" id="KAI4582702.1"/>
    </source>
</evidence>
<evidence type="ECO:0000313" key="2">
    <source>
        <dbReference type="Proteomes" id="UP001057279"/>
    </source>
</evidence>